<protein>
    <submittedName>
        <fullName evidence="1">6374_t:CDS:1</fullName>
    </submittedName>
</protein>
<accession>A0ACA9RZ42</accession>
<reference evidence="1" key="1">
    <citation type="submission" date="2021-06" db="EMBL/GenBank/DDBJ databases">
        <authorList>
            <person name="Kallberg Y."/>
            <person name="Tangrot J."/>
            <person name="Rosling A."/>
        </authorList>
    </citation>
    <scope>NUCLEOTIDE SEQUENCE</scope>
    <source>
        <strain evidence="1">MA461A</strain>
    </source>
</reference>
<dbReference type="EMBL" id="CAJVQC010081578">
    <property type="protein sequence ID" value="CAG8818890.1"/>
    <property type="molecule type" value="Genomic_DNA"/>
</dbReference>
<keyword evidence="2" id="KW-1185">Reference proteome</keyword>
<comment type="caution">
    <text evidence="1">The sequence shown here is derived from an EMBL/GenBank/DDBJ whole genome shotgun (WGS) entry which is preliminary data.</text>
</comment>
<dbReference type="Proteomes" id="UP000789920">
    <property type="component" value="Unassembled WGS sequence"/>
</dbReference>
<evidence type="ECO:0000313" key="2">
    <source>
        <dbReference type="Proteomes" id="UP000789920"/>
    </source>
</evidence>
<gene>
    <name evidence="1" type="ORF">RPERSI_LOCUS25005</name>
</gene>
<feature type="non-terminal residue" evidence="1">
    <location>
        <position position="1"/>
    </location>
</feature>
<sequence length="39" mass="4518">ITNIEDNFKALKDMLVFGDLEDTIPALLESLENYEENYP</sequence>
<evidence type="ECO:0000313" key="1">
    <source>
        <dbReference type="EMBL" id="CAG8818890.1"/>
    </source>
</evidence>
<name>A0ACA9RZ42_9GLOM</name>
<proteinExistence type="predicted"/>
<organism evidence="1 2">
    <name type="scientific">Racocetra persica</name>
    <dbReference type="NCBI Taxonomy" id="160502"/>
    <lineage>
        <taxon>Eukaryota</taxon>
        <taxon>Fungi</taxon>
        <taxon>Fungi incertae sedis</taxon>
        <taxon>Mucoromycota</taxon>
        <taxon>Glomeromycotina</taxon>
        <taxon>Glomeromycetes</taxon>
        <taxon>Diversisporales</taxon>
        <taxon>Gigasporaceae</taxon>
        <taxon>Racocetra</taxon>
    </lineage>
</organism>